<evidence type="ECO:0008006" key="2">
    <source>
        <dbReference type="Google" id="ProtNLM"/>
    </source>
</evidence>
<evidence type="ECO:0000313" key="1">
    <source>
        <dbReference type="EMBL" id="VVH79051.1"/>
    </source>
</evidence>
<reference evidence="1" key="1">
    <citation type="submission" date="2019-09" db="EMBL/GenBank/DDBJ databases">
        <authorList>
            <person name="Gross C."/>
            <person name="Bohn E."/>
        </authorList>
    </citation>
    <scope>NUCLEOTIDE SEQUENCE</scope>
    <source>
        <strain evidence="1">ID40</strain>
    </source>
</reference>
<dbReference type="Pfam" id="PF13646">
    <property type="entry name" value="HEAT_2"/>
    <property type="match status" value="1"/>
</dbReference>
<gene>
    <name evidence="1" type="ORF">TUEID40_00198</name>
</gene>
<proteinExistence type="predicted"/>
<dbReference type="InterPro" id="IPR011989">
    <property type="entry name" value="ARM-like"/>
</dbReference>
<dbReference type="Gene3D" id="1.25.10.10">
    <property type="entry name" value="Leucine-rich Repeat Variant"/>
    <property type="match status" value="1"/>
</dbReference>
<dbReference type="SUPFAM" id="SSF48371">
    <property type="entry name" value="ARM repeat"/>
    <property type="match status" value="1"/>
</dbReference>
<dbReference type="EMBL" id="LR700248">
    <property type="protein sequence ID" value="VVH79051.1"/>
    <property type="molecule type" value="Genomic_DNA"/>
</dbReference>
<sequence length="55" mass="5698">MLGHPIGNLRKEAALALGELADPASAQALRVAEGDGDPEVRKAVRIALAQLRVPA</sequence>
<accession>A0A5E5QST6</accession>
<protein>
    <recommendedName>
        <fullName evidence="2">HEAT repeat domain-containing protein</fullName>
    </recommendedName>
</protein>
<organism evidence="1">
    <name type="scientific">Pseudomonas aeruginosa</name>
    <dbReference type="NCBI Taxonomy" id="287"/>
    <lineage>
        <taxon>Bacteria</taxon>
        <taxon>Pseudomonadati</taxon>
        <taxon>Pseudomonadota</taxon>
        <taxon>Gammaproteobacteria</taxon>
        <taxon>Pseudomonadales</taxon>
        <taxon>Pseudomonadaceae</taxon>
        <taxon>Pseudomonas</taxon>
    </lineage>
</organism>
<dbReference type="AlphaFoldDB" id="A0A5E5QST6"/>
<name>A0A5E5QST6_PSEAI</name>
<dbReference type="InterPro" id="IPR016024">
    <property type="entry name" value="ARM-type_fold"/>
</dbReference>